<gene>
    <name evidence="1" type="ORF">GCM10009742_15380</name>
</gene>
<name>A0ABN2DCH6_9ACTN</name>
<sequence>MPMRIGETAVSLCAVAVETTYAGLRIFKFDDGPASDVTARLGILPTSSHDAGDLITHTSPHRWRHSLWSLSTKNVSTGSLQEHLVWLLDRVEPKDQVLHALSAEGCDLDWFCFVSLDETGQGGVALDPGILRRLAVLPIHLTLDLYGN</sequence>
<accession>A0ABN2DCH6</accession>
<dbReference type="Pfam" id="PF14106">
    <property type="entry name" value="DUF4279"/>
    <property type="match status" value="1"/>
</dbReference>
<comment type="caution">
    <text evidence="1">The sequence shown here is derived from an EMBL/GenBank/DDBJ whole genome shotgun (WGS) entry which is preliminary data.</text>
</comment>
<evidence type="ECO:0000313" key="1">
    <source>
        <dbReference type="EMBL" id="GAA1573448.1"/>
    </source>
</evidence>
<proteinExistence type="predicted"/>
<protein>
    <recommendedName>
        <fullName evidence="3">DUF4279 domain-containing protein</fullName>
    </recommendedName>
</protein>
<organism evidence="1 2">
    <name type="scientific">Kribbella karoonensis</name>
    <dbReference type="NCBI Taxonomy" id="324851"/>
    <lineage>
        <taxon>Bacteria</taxon>
        <taxon>Bacillati</taxon>
        <taxon>Actinomycetota</taxon>
        <taxon>Actinomycetes</taxon>
        <taxon>Propionibacteriales</taxon>
        <taxon>Kribbellaceae</taxon>
        <taxon>Kribbella</taxon>
    </lineage>
</organism>
<dbReference type="EMBL" id="BAAAND010000003">
    <property type="protein sequence ID" value="GAA1573448.1"/>
    <property type="molecule type" value="Genomic_DNA"/>
</dbReference>
<keyword evidence="2" id="KW-1185">Reference proteome</keyword>
<evidence type="ECO:0008006" key="3">
    <source>
        <dbReference type="Google" id="ProtNLM"/>
    </source>
</evidence>
<reference evidence="1 2" key="1">
    <citation type="journal article" date="2019" name="Int. J. Syst. Evol. Microbiol.">
        <title>The Global Catalogue of Microorganisms (GCM) 10K type strain sequencing project: providing services to taxonomists for standard genome sequencing and annotation.</title>
        <authorList>
            <consortium name="The Broad Institute Genomics Platform"/>
            <consortium name="The Broad Institute Genome Sequencing Center for Infectious Disease"/>
            <person name="Wu L."/>
            <person name="Ma J."/>
        </authorList>
    </citation>
    <scope>NUCLEOTIDE SEQUENCE [LARGE SCALE GENOMIC DNA]</scope>
    <source>
        <strain evidence="1 2">JCM 14304</strain>
    </source>
</reference>
<evidence type="ECO:0000313" key="2">
    <source>
        <dbReference type="Proteomes" id="UP001500190"/>
    </source>
</evidence>
<dbReference type="Proteomes" id="UP001500190">
    <property type="component" value="Unassembled WGS sequence"/>
</dbReference>
<dbReference type="InterPro" id="IPR025459">
    <property type="entry name" value="DUF4279"/>
</dbReference>